<name>A0A449A8W4_9BACT</name>
<sequence length="47" mass="5660">MAEQKTQLNKKAAEYNQKLKEKYLQDLKERYQKLGLTKDSILIFNKK</sequence>
<gene>
    <name evidence="1" type="ORF">NCTC10122_00202</name>
</gene>
<dbReference type="AlphaFoldDB" id="A0A449A8W4"/>
<proteinExistence type="predicted"/>
<dbReference type="Proteomes" id="UP000290942">
    <property type="component" value="Chromosome"/>
</dbReference>
<evidence type="ECO:0000313" key="2">
    <source>
        <dbReference type="Proteomes" id="UP000290942"/>
    </source>
</evidence>
<dbReference type="RefSeq" id="WP_165001208.1">
    <property type="nucleotide sequence ID" value="NZ_LR214970.1"/>
</dbReference>
<protein>
    <submittedName>
        <fullName evidence="1">Uncharacterized protein</fullName>
    </submittedName>
</protein>
<evidence type="ECO:0000313" key="1">
    <source>
        <dbReference type="EMBL" id="VEU60606.1"/>
    </source>
</evidence>
<organism evidence="1 2">
    <name type="scientific">Mycoplasmopsis bovigenitalium</name>
    <dbReference type="NCBI Taxonomy" id="2112"/>
    <lineage>
        <taxon>Bacteria</taxon>
        <taxon>Bacillati</taxon>
        <taxon>Mycoplasmatota</taxon>
        <taxon>Mycoplasmoidales</taxon>
        <taxon>Metamycoplasmataceae</taxon>
        <taxon>Mycoplasmopsis</taxon>
    </lineage>
</organism>
<dbReference type="EMBL" id="LR214970">
    <property type="protein sequence ID" value="VEU60606.1"/>
    <property type="molecule type" value="Genomic_DNA"/>
</dbReference>
<accession>A0A449A8W4</accession>
<reference evidence="1 2" key="1">
    <citation type="submission" date="2019-01" db="EMBL/GenBank/DDBJ databases">
        <authorList>
            <consortium name="Pathogen Informatics"/>
        </authorList>
    </citation>
    <scope>NUCLEOTIDE SEQUENCE [LARGE SCALE GENOMIC DNA]</scope>
    <source>
        <strain evidence="1 2">NCTC10122</strain>
    </source>
</reference>